<dbReference type="SUPFAM" id="SSF56112">
    <property type="entry name" value="Protein kinase-like (PK-like)"/>
    <property type="match status" value="1"/>
</dbReference>
<dbReference type="InterPro" id="IPR015897">
    <property type="entry name" value="CHK_kinase-like"/>
</dbReference>
<protein>
    <recommendedName>
        <fullName evidence="1">CHK kinase-like domain-containing protein</fullName>
    </recommendedName>
</protein>
<evidence type="ECO:0000313" key="3">
    <source>
        <dbReference type="Proteomes" id="UP001153620"/>
    </source>
</evidence>
<dbReference type="PANTHER" id="PTHR11012">
    <property type="entry name" value="PROTEIN KINASE-LIKE DOMAIN-CONTAINING"/>
    <property type="match status" value="1"/>
</dbReference>
<evidence type="ECO:0000313" key="2">
    <source>
        <dbReference type="EMBL" id="CAG9797626.1"/>
    </source>
</evidence>
<dbReference type="InterPro" id="IPR004119">
    <property type="entry name" value="EcKL"/>
</dbReference>
<reference evidence="2" key="1">
    <citation type="submission" date="2022-01" db="EMBL/GenBank/DDBJ databases">
        <authorList>
            <person name="King R."/>
        </authorList>
    </citation>
    <scope>NUCLEOTIDE SEQUENCE</scope>
</reference>
<organism evidence="2 3">
    <name type="scientific">Chironomus riparius</name>
    <dbReference type="NCBI Taxonomy" id="315576"/>
    <lineage>
        <taxon>Eukaryota</taxon>
        <taxon>Metazoa</taxon>
        <taxon>Ecdysozoa</taxon>
        <taxon>Arthropoda</taxon>
        <taxon>Hexapoda</taxon>
        <taxon>Insecta</taxon>
        <taxon>Pterygota</taxon>
        <taxon>Neoptera</taxon>
        <taxon>Endopterygota</taxon>
        <taxon>Diptera</taxon>
        <taxon>Nematocera</taxon>
        <taxon>Chironomoidea</taxon>
        <taxon>Chironomidae</taxon>
        <taxon>Chironominae</taxon>
        <taxon>Chironomus</taxon>
    </lineage>
</organism>
<dbReference type="Pfam" id="PF02958">
    <property type="entry name" value="EcKL"/>
    <property type="match status" value="1"/>
</dbReference>
<sequence length="457" mass="52583">MSKTDAASKSFLNSDAVNDEFFIDIVERKLNIKRDQFKLRLVFIAPATGKNENYASVVYRAKISIELLETKEKKLVDVIVKALIVTMEEMKEFAIFEREIVVYKEVIGDFENTFLERANEVVEFGPKCIKIVSKPYEIIVLDDLKAEGYVMADRKVGLGLEESKLVFSKLAKFHAASVIRHQKDGIISPHLDRLVMMQSESMNSPEQVEKSTQAFLMMYRKLVETAQNIKGFEKIAEKMSQWDPMKLMTIFMAIAEPMQGGLKVLNHGDDWLNNMMFKYDDEGRVLDLKFIDFQMSFWGSPANDLIYFFISSIADDVKVAHFDDLIQFYHNELVDSLKKLNYDQPIPTLYELHVDLLQKGGAFGFHMMFVMFIAKYDSPQDLDITQIFEQTKDSPGMFEAAFKNPIYQAAFKSWLPFLDKRGYLDAFLPNAPMTPFVQGIIAQMPKPEMPEPPKTEE</sequence>
<gene>
    <name evidence="2" type="ORF">CHIRRI_LOCUS615</name>
</gene>
<reference evidence="2" key="2">
    <citation type="submission" date="2022-10" db="EMBL/GenBank/DDBJ databases">
        <authorList>
            <consortium name="ENA_rothamsted_submissions"/>
            <consortium name="culmorum"/>
            <person name="King R."/>
        </authorList>
    </citation>
    <scope>NUCLEOTIDE SEQUENCE</scope>
</reference>
<name>A0A9N9RIV3_9DIPT</name>
<accession>A0A9N9RIV3</accession>
<proteinExistence type="predicted"/>
<evidence type="ECO:0000259" key="1">
    <source>
        <dbReference type="SMART" id="SM00587"/>
    </source>
</evidence>
<dbReference type="OrthoDB" id="191037at2759"/>
<feature type="domain" description="CHK kinase-like" evidence="1">
    <location>
        <begin position="139"/>
        <end position="339"/>
    </location>
</feature>
<dbReference type="InterPro" id="IPR011009">
    <property type="entry name" value="Kinase-like_dom_sf"/>
</dbReference>
<dbReference type="AlphaFoldDB" id="A0A9N9RIV3"/>
<dbReference type="Gene3D" id="3.90.1200.10">
    <property type="match status" value="1"/>
</dbReference>
<keyword evidence="3" id="KW-1185">Reference proteome</keyword>
<dbReference type="PANTHER" id="PTHR11012:SF56">
    <property type="entry name" value="CHK KINASE-LIKE DOMAIN-CONTAINING PROTEIN-RELATED"/>
    <property type="match status" value="1"/>
</dbReference>
<dbReference type="SMART" id="SM00587">
    <property type="entry name" value="CHK"/>
    <property type="match status" value="1"/>
</dbReference>
<dbReference type="Proteomes" id="UP001153620">
    <property type="component" value="Chromosome 1"/>
</dbReference>
<dbReference type="EMBL" id="OU895877">
    <property type="protein sequence ID" value="CAG9797626.1"/>
    <property type="molecule type" value="Genomic_DNA"/>
</dbReference>